<sequence length="603" mass="65683">MTELLEIKGQQLLLAFKVGARDVIKKTEKLNAINVFPVADGDTGSNLASLMREVLAVQASESETVSVICNRIGEAALIGSRGNSGIIFAQYLNGFAQHMPEKLAITIDDFIKGAHGAVESAYQSINNPTEGTMLSVMRDFANAIVMSKKTQSSLSNIITQSIAAAEVSVNNTPNQLKLLKLNAVVDSGALGFYTFIEGMSNALTNPDMMSEENLTVEPQLRLQEVETHRFAEAPTYRYCSEALLSNVNLSATEVKAAISDLGDSLVVATSQNSARIHIHTNTPERFFHQIATFGTVVDQKVDDMLLQYQVKQERKHRIALVTDSIADLPAEFILEQQIQVLPMNLLIDETSHLDKLTITSDYFYQRDLTARVSSSQPSLRLIENRFAYLKSYYEEVIVVTVAEKLSGTFSVIKKVAEEMSTPTFKIVMIDSKQNAVGQGLVVLQIADWIAAGKTLSEIEKLAEPLVANTEIFVSVDTVDGMIQSGRLPGRLGPLAKRLNLKPMIGLKADGGGTIKGIALSTKGSEKQLLKKIARLHRKQPITRYAIVHGNDAVRAQRMAALAEQQLGFKPAFIEEISTVVAMSAGEGAVAIGTTQGEKEEGNN</sequence>
<dbReference type="Gene3D" id="1.25.40.340">
    <property type="match status" value="1"/>
</dbReference>
<dbReference type="NCBIfam" id="TIGR00762">
    <property type="entry name" value="DegV"/>
    <property type="match status" value="1"/>
</dbReference>
<evidence type="ECO:0000256" key="1">
    <source>
        <dbReference type="ARBA" id="ARBA00023121"/>
    </source>
</evidence>
<dbReference type="PROSITE" id="PS51482">
    <property type="entry name" value="DEGV"/>
    <property type="match status" value="1"/>
</dbReference>
<dbReference type="Pfam" id="PF02645">
    <property type="entry name" value="DegV"/>
    <property type="match status" value="1"/>
</dbReference>
<dbReference type="InterPro" id="IPR043168">
    <property type="entry name" value="DegV_C"/>
</dbReference>
<dbReference type="EMBL" id="OUNC01000012">
    <property type="protein sequence ID" value="SPP28295.1"/>
    <property type="molecule type" value="Genomic_DNA"/>
</dbReference>
<evidence type="ECO:0000313" key="6">
    <source>
        <dbReference type="Proteomes" id="UP000270190"/>
    </source>
</evidence>
<keyword evidence="4" id="KW-0808">Transferase</keyword>
<dbReference type="InterPro" id="IPR048394">
    <property type="entry name" value="FakA-like_M"/>
</dbReference>
<dbReference type="PANTHER" id="PTHR33434">
    <property type="entry name" value="DEGV DOMAIN-CONTAINING PROTEIN DR_1986-RELATED"/>
    <property type="match status" value="1"/>
</dbReference>
<proteinExistence type="predicted"/>
<dbReference type="InterPro" id="IPR033470">
    <property type="entry name" value="FakA-like_C"/>
</dbReference>
<dbReference type="SUPFAM" id="SSF82549">
    <property type="entry name" value="DAK1/DegV-like"/>
    <property type="match status" value="1"/>
</dbReference>
<dbReference type="Proteomes" id="UP000270190">
    <property type="component" value="Unassembled WGS sequence"/>
</dbReference>
<dbReference type="EMBL" id="CP023483">
    <property type="protein sequence ID" value="ATF25014.1"/>
    <property type="molecule type" value="Genomic_DNA"/>
</dbReference>
<dbReference type="InterPro" id="IPR036117">
    <property type="entry name" value="DhaL_dom_sf"/>
</dbReference>
<dbReference type="Gene3D" id="3.40.50.10170">
    <property type="match status" value="1"/>
</dbReference>
<dbReference type="SMART" id="SM01120">
    <property type="entry name" value="Dak2"/>
    <property type="match status" value="1"/>
</dbReference>
<dbReference type="Pfam" id="PF21645">
    <property type="entry name" value="FakA-like_M"/>
    <property type="match status" value="1"/>
</dbReference>
<feature type="domain" description="DhaL" evidence="2">
    <location>
        <begin position="10"/>
        <end position="201"/>
    </location>
</feature>
<accession>A0A1D2LSL7</accession>
<dbReference type="GO" id="GO:0008289">
    <property type="term" value="F:lipid binding"/>
    <property type="evidence" value="ECO:0007669"/>
    <property type="project" value="UniProtKB-KW"/>
</dbReference>
<dbReference type="OrthoDB" id="9760324at2"/>
<dbReference type="GO" id="GO:0006071">
    <property type="term" value="P:glycerol metabolic process"/>
    <property type="evidence" value="ECO:0007669"/>
    <property type="project" value="InterPro"/>
</dbReference>
<dbReference type="GO" id="GO:0004371">
    <property type="term" value="F:glycerone kinase activity"/>
    <property type="evidence" value="ECO:0007669"/>
    <property type="project" value="InterPro"/>
</dbReference>
<dbReference type="PANTHER" id="PTHR33434:SF2">
    <property type="entry name" value="FATTY ACID-BINDING PROTEIN TM_1468"/>
    <property type="match status" value="1"/>
</dbReference>
<dbReference type="PROSITE" id="PS51480">
    <property type="entry name" value="DHAL"/>
    <property type="match status" value="1"/>
</dbReference>
<dbReference type="InterPro" id="IPR004007">
    <property type="entry name" value="DhaL_dom"/>
</dbReference>
<evidence type="ECO:0000313" key="5">
    <source>
        <dbReference type="Proteomes" id="UP000243591"/>
    </source>
</evidence>
<name>A0A1D2LSL7_BROTH</name>
<dbReference type="KEGG" id="bths:CNY62_00710"/>
<dbReference type="Pfam" id="PF02734">
    <property type="entry name" value="Dak2"/>
    <property type="match status" value="1"/>
</dbReference>
<evidence type="ECO:0000313" key="3">
    <source>
        <dbReference type="EMBL" id="ATF25014.1"/>
    </source>
</evidence>
<keyword evidence="4" id="KW-0418">Kinase</keyword>
<keyword evidence="5" id="KW-1185">Reference proteome</keyword>
<reference evidence="4" key="3">
    <citation type="submission" date="2018-04" db="EMBL/GenBank/DDBJ databases">
        <authorList>
            <person name="Go L.Y."/>
            <person name="Mitchell J.A."/>
        </authorList>
    </citation>
    <scope>NUCLEOTIDE SEQUENCE</scope>
    <source>
        <strain evidence="4">BSAS1 3</strain>
    </source>
</reference>
<dbReference type="SUPFAM" id="SSF101473">
    <property type="entry name" value="DhaL-like"/>
    <property type="match status" value="1"/>
</dbReference>
<dbReference type="STRING" id="2756.BFR44_02635"/>
<protein>
    <submittedName>
        <fullName evidence="3">Fatty acid-binding protein DegV</fullName>
    </submittedName>
    <submittedName>
        <fullName evidence="4">Putative dihydroxyacetone kinase domain protein</fullName>
    </submittedName>
</protein>
<dbReference type="InterPro" id="IPR050270">
    <property type="entry name" value="DegV_domain_contain"/>
</dbReference>
<dbReference type="Gene3D" id="3.30.1180.10">
    <property type="match status" value="1"/>
</dbReference>
<organism evidence="3 5">
    <name type="scientific">Brochothrix thermosphacta</name>
    <name type="common">Microbacterium thermosphactum</name>
    <dbReference type="NCBI Taxonomy" id="2756"/>
    <lineage>
        <taxon>Bacteria</taxon>
        <taxon>Bacillati</taxon>
        <taxon>Bacillota</taxon>
        <taxon>Bacilli</taxon>
        <taxon>Bacillales</taxon>
        <taxon>Listeriaceae</taxon>
        <taxon>Brochothrix</taxon>
    </lineage>
</organism>
<dbReference type="RefSeq" id="WP_069125998.1">
    <property type="nucleotide sequence ID" value="NZ_CBCPJR010000001.1"/>
</dbReference>
<evidence type="ECO:0000259" key="2">
    <source>
        <dbReference type="PROSITE" id="PS51480"/>
    </source>
</evidence>
<reference evidence="3 5" key="1">
    <citation type="submission" date="2017-09" db="EMBL/GenBank/DDBJ databases">
        <title>Complete Genome Sequences of Two Strains of the Meat Spoilage Bacterium Brochothrix thermosphacta Isolated from Ground Chicken.</title>
        <authorList>
            <person name="Paoli G.C."/>
            <person name="Wijey C."/>
            <person name="Chen C.-Y."/>
            <person name="Nguyen L."/>
            <person name="Yan X."/>
            <person name="Irwin P.L."/>
        </authorList>
    </citation>
    <scope>NUCLEOTIDE SEQUENCE [LARGE SCALE GENOMIC DNA]</scope>
    <source>
        <strain evidence="3 5">BI</strain>
    </source>
</reference>
<evidence type="ECO:0000313" key="4">
    <source>
        <dbReference type="EMBL" id="SPP28295.1"/>
    </source>
</evidence>
<dbReference type="InterPro" id="IPR003797">
    <property type="entry name" value="DegV"/>
</dbReference>
<dbReference type="GeneID" id="66538326"/>
<dbReference type="SMART" id="SM01121">
    <property type="entry name" value="Dak1_2"/>
    <property type="match status" value="1"/>
</dbReference>
<keyword evidence="1" id="KW-0446">Lipid-binding</keyword>
<reference evidence="6" key="2">
    <citation type="submission" date="2018-04" db="EMBL/GenBank/DDBJ databases">
        <authorList>
            <person name="Illikoud N."/>
        </authorList>
    </citation>
    <scope>NUCLEOTIDE SEQUENCE [LARGE SCALE GENOMIC DNA]</scope>
</reference>
<gene>
    <name evidence="4" type="ORF">BTBSAS_20165</name>
    <name evidence="3" type="ORF">CNY62_00710</name>
</gene>
<dbReference type="AlphaFoldDB" id="A0A1D2LSL7"/>
<dbReference type="Proteomes" id="UP000243591">
    <property type="component" value="Chromosome"/>
</dbReference>